<gene>
    <name evidence="2" type="primary">45</name>
    <name evidence="2" type="ORF">SEA_AMOHNITION_45</name>
</gene>
<sequence>MDDSNKSLSAVLGYLVGRPLKLREILEALQMSRSRYYLQLDEGRLINADNLVRAANNLGINEIDLLVRFNLVSEQAVLDYADAVRGGHVNLTPNEVDEPATSSPRRGRRKVSELSVRGGVSGL</sequence>
<proteinExistence type="predicted"/>
<name>A0A222ZPH3_9CAUD</name>
<feature type="region of interest" description="Disordered" evidence="1">
    <location>
        <begin position="89"/>
        <end position="111"/>
    </location>
</feature>
<dbReference type="KEGG" id="vg:60323352"/>
<reference evidence="2 3" key="1">
    <citation type="submission" date="2017-05" db="EMBL/GenBank/DDBJ databases">
        <authorList>
            <person name="Paudel S."/>
            <person name="Amoh N.Y."/>
            <person name="Buchser W.J."/>
            <person name="Forsyth M.H."/>
            <person name="Saha M.S."/>
            <person name="Stoner T.H."/>
            <person name="Garlena R.A."/>
            <person name="Russell D.A."/>
            <person name="Pope W.H."/>
            <person name="Jacobs-Sera D."/>
            <person name="Hatfull G.F."/>
        </authorList>
    </citation>
    <scope>NUCLEOTIDE SEQUENCE [LARGE SCALE GENOMIC DNA]</scope>
</reference>
<dbReference type="Proteomes" id="UP000224432">
    <property type="component" value="Segment"/>
</dbReference>
<evidence type="ECO:0000313" key="3">
    <source>
        <dbReference type="Proteomes" id="UP000224432"/>
    </source>
</evidence>
<keyword evidence="3" id="KW-1185">Reference proteome</keyword>
<dbReference type="GeneID" id="60323352"/>
<evidence type="ECO:0000313" key="2">
    <source>
        <dbReference type="EMBL" id="ASR86325.1"/>
    </source>
</evidence>
<evidence type="ECO:0000256" key="1">
    <source>
        <dbReference type="SAM" id="MobiDB-lite"/>
    </source>
</evidence>
<organism evidence="2 3">
    <name type="scientific">Mycobacterium phage Amohnition</name>
    <dbReference type="NCBI Taxonomy" id="2015874"/>
    <lineage>
        <taxon>Viruses</taxon>
        <taxon>Duplodnaviria</taxon>
        <taxon>Heunggongvirae</taxon>
        <taxon>Uroviricota</taxon>
        <taxon>Caudoviricetes</taxon>
        <taxon>Weiservirinae</taxon>
        <taxon>Amginevirus</taxon>
        <taxon>Amginevirus amohnition</taxon>
    </lineage>
</organism>
<dbReference type="EMBL" id="MF140398">
    <property type="protein sequence ID" value="ASR86325.1"/>
    <property type="molecule type" value="Genomic_DNA"/>
</dbReference>
<protein>
    <submittedName>
        <fullName evidence="2">Immunity repressor</fullName>
    </submittedName>
</protein>
<dbReference type="RefSeq" id="YP_009951909.1">
    <property type="nucleotide sequence ID" value="NC_051606.1"/>
</dbReference>
<accession>A0A222ZPH3</accession>